<dbReference type="Pfam" id="PF00881">
    <property type="entry name" value="Nitroreductase"/>
    <property type="match status" value="1"/>
</dbReference>
<keyword evidence="5 7" id="KW-0560">Oxidoreductase</keyword>
<evidence type="ECO:0000313" key="11">
    <source>
        <dbReference type="EMBL" id="MBF9067120.1"/>
    </source>
</evidence>
<comment type="cofactor">
    <cofactor evidence="8">
        <name>FMN</name>
        <dbReference type="ChEBI" id="CHEBI:58210"/>
    </cofactor>
    <text evidence="8">Binds 1 FMN per subunit.</text>
</comment>
<dbReference type="EC" id="1.-.-.-" evidence="7"/>
<dbReference type="PIRSF" id="PIRSF000232">
    <property type="entry name" value="YdjA"/>
    <property type="match status" value="1"/>
</dbReference>
<feature type="domain" description="Nitroreductase" evidence="10">
    <location>
        <begin position="9"/>
        <end position="157"/>
    </location>
</feature>
<comment type="caution">
    <text evidence="11">The sequence shown here is derived from an EMBL/GenBank/DDBJ whole genome shotgun (WGS) entry which is preliminary data.</text>
</comment>
<gene>
    <name evidence="11" type="ORF">I2501_03570</name>
</gene>
<comment type="similarity">
    <text evidence="1 7">Belongs to the nitroreductase family.</text>
</comment>
<evidence type="ECO:0000256" key="6">
    <source>
        <dbReference type="ARBA" id="ARBA00023027"/>
    </source>
</evidence>
<protein>
    <recommendedName>
        <fullName evidence="7">Putative NAD(P)H nitroreductase</fullName>
        <ecNumber evidence="7">1.-.-.-</ecNumber>
    </recommendedName>
</protein>
<dbReference type="PANTHER" id="PTHR43821">
    <property type="entry name" value="NAD(P)H NITROREDUCTASE YDJA-RELATED"/>
    <property type="match status" value="1"/>
</dbReference>
<evidence type="ECO:0000256" key="9">
    <source>
        <dbReference type="SAM" id="MobiDB-lite"/>
    </source>
</evidence>
<dbReference type="InterPro" id="IPR026021">
    <property type="entry name" value="YdjA-like"/>
</dbReference>
<name>A0A931AX35_9ACTN</name>
<proteinExistence type="inferred from homology"/>
<dbReference type="InterPro" id="IPR000415">
    <property type="entry name" value="Nitroreductase-like"/>
</dbReference>
<feature type="binding site" evidence="8">
    <location>
        <position position="39"/>
    </location>
    <ligand>
        <name>FMN</name>
        <dbReference type="ChEBI" id="CHEBI:58210"/>
        <note>ligand shared between dimeric partners</note>
    </ligand>
</feature>
<sequence>MDLTHAVLTRRSAIRLSAPAPSDTELEELLQAAMTAPDHGRLSPWRLVTIRGDARNQLGEAMADAAGDDATRERTAAKALRAPLLVAVVFCPRDHPKVPRWEQLAATACAMQTLLLLLHDSGWGAIWRTGTLIDTPQVRELHGISDSEQLLGWLYVGTTQTPRTPAPRPPQNPAEKITQLPTPDAVPVPVSALARSWTTISSLPLVVEQS</sequence>
<evidence type="ECO:0000256" key="5">
    <source>
        <dbReference type="ARBA" id="ARBA00023002"/>
    </source>
</evidence>
<dbReference type="Proteomes" id="UP000657385">
    <property type="component" value="Unassembled WGS sequence"/>
</dbReference>
<dbReference type="EMBL" id="JADPRT010000001">
    <property type="protein sequence ID" value="MBF9067120.1"/>
    <property type="molecule type" value="Genomic_DNA"/>
</dbReference>
<keyword evidence="3 7" id="KW-0288">FMN</keyword>
<evidence type="ECO:0000256" key="8">
    <source>
        <dbReference type="PIRSR" id="PIRSR000232-1"/>
    </source>
</evidence>
<evidence type="ECO:0000256" key="7">
    <source>
        <dbReference type="PIRNR" id="PIRNR000232"/>
    </source>
</evidence>
<dbReference type="RefSeq" id="WP_196192270.1">
    <property type="nucleotide sequence ID" value="NZ_JADPRT010000001.1"/>
</dbReference>
<feature type="binding site" description="in other chain" evidence="8">
    <location>
        <begin position="10"/>
        <end position="12"/>
    </location>
    <ligand>
        <name>FMN</name>
        <dbReference type="ChEBI" id="CHEBI:58210"/>
        <note>ligand shared between dimeric partners</note>
    </ligand>
</feature>
<feature type="binding site" description="in other chain" evidence="8">
    <location>
        <begin position="127"/>
        <end position="129"/>
    </location>
    <ligand>
        <name>FMN</name>
        <dbReference type="ChEBI" id="CHEBI:58210"/>
        <note>ligand shared between dimeric partners</note>
    </ligand>
</feature>
<keyword evidence="2 7" id="KW-0285">Flavoprotein</keyword>
<dbReference type="InterPro" id="IPR029479">
    <property type="entry name" value="Nitroreductase"/>
</dbReference>
<dbReference type="Gene3D" id="3.40.109.10">
    <property type="entry name" value="NADH Oxidase"/>
    <property type="match status" value="1"/>
</dbReference>
<evidence type="ECO:0000256" key="2">
    <source>
        <dbReference type="ARBA" id="ARBA00022630"/>
    </source>
</evidence>
<dbReference type="CDD" id="cd02135">
    <property type="entry name" value="YdjA-like"/>
    <property type="match status" value="1"/>
</dbReference>
<dbReference type="GO" id="GO:0016491">
    <property type="term" value="F:oxidoreductase activity"/>
    <property type="evidence" value="ECO:0007669"/>
    <property type="project" value="UniProtKB-UniRule"/>
</dbReference>
<keyword evidence="12" id="KW-1185">Reference proteome</keyword>
<feature type="region of interest" description="Disordered" evidence="9">
    <location>
        <begin position="160"/>
        <end position="183"/>
    </location>
</feature>
<evidence type="ECO:0000259" key="10">
    <source>
        <dbReference type="Pfam" id="PF00881"/>
    </source>
</evidence>
<dbReference type="InterPro" id="IPR052530">
    <property type="entry name" value="NAD(P)H_nitroreductase"/>
</dbReference>
<accession>A0A931AX35</accession>
<evidence type="ECO:0000256" key="4">
    <source>
        <dbReference type="ARBA" id="ARBA00022857"/>
    </source>
</evidence>
<evidence type="ECO:0000313" key="12">
    <source>
        <dbReference type="Proteomes" id="UP000657385"/>
    </source>
</evidence>
<dbReference type="AlphaFoldDB" id="A0A931AX35"/>
<reference evidence="11" key="1">
    <citation type="submission" date="2020-11" db="EMBL/GenBank/DDBJ databases">
        <title>Isolation and identification of active actinomycetes.</title>
        <authorList>
            <person name="Yu B."/>
        </authorList>
    </citation>
    <scope>NUCLEOTIDE SEQUENCE</scope>
    <source>
        <strain evidence="11">NEAU-YB345</strain>
    </source>
</reference>
<evidence type="ECO:0000256" key="1">
    <source>
        <dbReference type="ARBA" id="ARBA00007118"/>
    </source>
</evidence>
<keyword evidence="6 7" id="KW-0520">NAD</keyword>
<evidence type="ECO:0000256" key="3">
    <source>
        <dbReference type="ARBA" id="ARBA00022643"/>
    </source>
</evidence>
<dbReference type="PANTHER" id="PTHR43821:SF1">
    <property type="entry name" value="NAD(P)H NITROREDUCTASE YDJA-RELATED"/>
    <property type="match status" value="1"/>
</dbReference>
<organism evidence="11 12">
    <name type="scientific">Streptacidiphilus fuscans</name>
    <dbReference type="NCBI Taxonomy" id="2789292"/>
    <lineage>
        <taxon>Bacteria</taxon>
        <taxon>Bacillati</taxon>
        <taxon>Actinomycetota</taxon>
        <taxon>Actinomycetes</taxon>
        <taxon>Kitasatosporales</taxon>
        <taxon>Streptomycetaceae</taxon>
        <taxon>Streptacidiphilus</taxon>
    </lineage>
</organism>
<keyword evidence="4 7" id="KW-0521">NADP</keyword>
<dbReference type="SUPFAM" id="SSF55469">
    <property type="entry name" value="FMN-dependent nitroreductase-like"/>
    <property type="match status" value="1"/>
</dbReference>